<proteinExistence type="predicted"/>
<dbReference type="AlphaFoldDB" id="A0A7W4KDW5"/>
<gene>
    <name evidence="1" type="ORF">HLH27_09000</name>
</gene>
<sequence>MMVYLGMMSLASGLFIACGIQLARFVDTRIDPDLSALQRSAGLDI</sequence>
<name>A0A7W4KDW5_9PROT</name>
<evidence type="ECO:0000313" key="2">
    <source>
        <dbReference type="Proteomes" id="UP000540556"/>
    </source>
</evidence>
<organism evidence="1 2">
    <name type="scientific">Gluconacetobacter takamatsuzukensis</name>
    <dbReference type="NCBI Taxonomy" id="1286190"/>
    <lineage>
        <taxon>Bacteria</taxon>
        <taxon>Pseudomonadati</taxon>
        <taxon>Pseudomonadota</taxon>
        <taxon>Alphaproteobacteria</taxon>
        <taxon>Acetobacterales</taxon>
        <taxon>Acetobacteraceae</taxon>
        <taxon>Gluconacetobacter</taxon>
    </lineage>
</organism>
<comment type="caution">
    <text evidence="1">The sequence shown here is derived from an EMBL/GenBank/DDBJ whole genome shotgun (WGS) entry which is preliminary data.</text>
</comment>
<dbReference type="EMBL" id="JABEQK010000005">
    <property type="protein sequence ID" value="MBB2205153.1"/>
    <property type="molecule type" value="Genomic_DNA"/>
</dbReference>
<keyword evidence="2" id="KW-1185">Reference proteome</keyword>
<evidence type="ECO:0000313" key="1">
    <source>
        <dbReference type="EMBL" id="MBB2205153.1"/>
    </source>
</evidence>
<accession>A0A7W4KDW5</accession>
<dbReference type="RefSeq" id="WP_182949702.1">
    <property type="nucleotide sequence ID" value="NZ_JABEQK010000005.1"/>
</dbReference>
<dbReference type="Proteomes" id="UP000540556">
    <property type="component" value="Unassembled WGS sequence"/>
</dbReference>
<reference evidence="1 2" key="1">
    <citation type="submission" date="2020-04" db="EMBL/GenBank/DDBJ databases">
        <title>Description of novel Gluconacetobacter.</title>
        <authorList>
            <person name="Sombolestani A."/>
        </authorList>
    </citation>
    <scope>NUCLEOTIDE SEQUENCE [LARGE SCALE GENOMIC DNA]</scope>
    <source>
        <strain evidence="1 2">LMG 27800</strain>
    </source>
</reference>
<protein>
    <submittedName>
        <fullName evidence="1">Uncharacterized protein</fullName>
    </submittedName>
</protein>